<comment type="caution">
    <text evidence="1">The sequence shown here is derived from an EMBL/GenBank/DDBJ whole genome shotgun (WGS) entry which is preliminary data.</text>
</comment>
<organism evidence="1 2">
    <name type="scientific">Bartonella japonica</name>
    <dbReference type="NCBI Taxonomy" id="357761"/>
    <lineage>
        <taxon>Bacteria</taxon>
        <taxon>Pseudomonadati</taxon>
        <taxon>Pseudomonadota</taxon>
        <taxon>Alphaproteobacteria</taxon>
        <taxon>Hyphomicrobiales</taxon>
        <taxon>Bartonellaceae</taxon>
        <taxon>Bartonella</taxon>
    </lineage>
</organism>
<reference evidence="1 2" key="1">
    <citation type="submission" date="2024-06" db="EMBL/GenBank/DDBJ databases">
        <title>Genomic Encyclopedia of Type Strains, Phase IV (KMG-IV): sequencing the most valuable type-strain genomes for metagenomic binning, comparative biology and taxonomic classification.</title>
        <authorList>
            <person name="Goeker M."/>
        </authorList>
    </citation>
    <scope>NUCLEOTIDE SEQUENCE [LARGE SCALE GENOMIC DNA]</scope>
    <source>
        <strain evidence="1 2">DSM 23650</strain>
    </source>
</reference>
<dbReference type="Proteomes" id="UP001549112">
    <property type="component" value="Unassembled WGS sequence"/>
</dbReference>
<dbReference type="EMBL" id="JBEPLT010000023">
    <property type="protein sequence ID" value="MET3560779.1"/>
    <property type="molecule type" value="Genomic_DNA"/>
</dbReference>
<accession>A0ABV2FQE4</accession>
<keyword evidence="2" id="KW-1185">Reference proteome</keyword>
<feature type="non-terminal residue" evidence="1">
    <location>
        <position position="47"/>
    </location>
</feature>
<sequence>MFQSKFFKKQDICGPLCIGFDPSHKVLQSWNLSCDYKGLKDFCDILL</sequence>
<evidence type="ECO:0000313" key="2">
    <source>
        <dbReference type="Proteomes" id="UP001549112"/>
    </source>
</evidence>
<proteinExistence type="predicted"/>
<gene>
    <name evidence="1" type="ORF">ABID39_001490</name>
</gene>
<name>A0ABV2FQE4_9HYPH</name>
<protein>
    <submittedName>
        <fullName evidence="1">Uncharacterized protein</fullName>
    </submittedName>
</protein>
<evidence type="ECO:0000313" key="1">
    <source>
        <dbReference type="EMBL" id="MET3560779.1"/>
    </source>
</evidence>